<dbReference type="Pfam" id="PF22666">
    <property type="entry name" value="Glyco_hydro_2_N2"/>
    <property type="match status" value="1"/>
</dbReference>
<dbReference type="GO" id="GO:0005975">
    <property type="term" value="P:carbohydrate metabolic process"/>
    <property type="evidence" value="ECO:0007669"/>
    <property type="project" value="InterPro"/>
</dbReference>
<keyword evidence="7 17" id="KW-0378">Hydrolase</keyword>
<dbReference type="InterPro" id="IPR017853">
    <property type="entry name" value="GH"/>
</dbReference>
<feature type="domain" description="Glycoside hydrolase family 2 immunoglobulin-like beta-sandwich" evidence="13">
    <location>
        <begin position="190"/>
        <end position="291"/>
    </location>
</feature>
<dbReference type="SUPFAM" id="SSF49785">
    <property type="entry name" value="Galactose-binding domain-like"/>
    <property type="match status" value="1"/>
</dbReference>
<dbReference type="FunFam" id="3.20.20.80:FF:000050">
    <property type="entry name" value="Beta-mannosidase B"/>
    <property type="match status" value="1"/>
</dbReference>
<gene>
    <name evidence="17" type="ORF">B9R14_03190</name>
</gene>
<dbReference type="InterPro" id="IPR006102">
    <property type="entry name" value="Ig-like_GH2"/>
</dbReference>
<dbReference type="Gene3D" id="2.60.120.260">
    <property type="entry name" value="Galactose-binding domain-like"/>
    <property type="match status" value="1"/>
</dbReference>
<dbReference type="Proteomes" id="UP000239720">
    <property type="component" value="Unassembled WGS sequence"/>
</dbReference>
<evidence type="ECO:0000256" key="6">
    <source>
        <dbReference type="ARBA" id="ARBA00022525"/>
    </source>
</evidence>
<dbReference type="GO" id="GO:0005576">
    <property type="term" value="C:extracellular region"/>
    <property type="evidence" value="ECO:0007669"/>
    <property type="project" value="UniProtKB-SubCell"/>
</dbReference>
<evidence type="ECO:0000259" key="16">
    <source>
        <dbReference type="Pfam" id="PF22666"/>
    </source>
</evidence>
<dbReference type="SUPFAM" id="SSF49303">
    <property type="entry name" value="beta-Galactosidase/glucuronidase domain"/>
    <property type="match status" value="2"/>
</dbReference>
<evidence type="ECO:0000313" key="17">
    <source>
        <dbReference type="EMBL" id="PQQ65869.1"/>
    </source>
</evidence>
<name>A0A2S8R7T9_9FIRM</name>
<dbReference type="PANTHER" id="PTHR43730">
    <property type="entry name" value="BETA-MANNOSIDASE"/>
    <property type="match status" value="1"/>
</dbReference>
<evidence type="ECO:0000259" key="15">
    <source>
        <dbReference type="Pfam" id="PF17786"/>
    </source>
</evidence>
<feature type="domain" description="Beta-mannosidase-like galactose-binding" evidence="16">
    <location>
        <begin position="11"/>
        <end position="178"/>
    </location>
</feature>
<dbReference type="Pfam" id="PF17753">
    <property type="entry name" value="Ig_mannosidase"/>
    <property type="match status" value="1"/>
</dbReference>
<dbReference type="InterPro" id="IPR036156">
    <property type="entry name" value="Beta-gal/glucu_dom_sf"/>
</dbReference>
<feature type="domain" description="Beta-mannosidase Ig-fold" evidence="14">
    <location>
        <begin position="736"/>
        <end position="819"/>
    </location>
</feature>
<dbReference type="EC" id="3.2.1.25" evidence="5"/>
<feature type="domain" description="Mannosidase Ig/CBM-like" evidence="15">
    <location>
        <begin position="643"/>
        <end position="733"/>
    </location>
</feature>
<dbReference type="InterPro" id="IPR050887">
    <property type="entry name" value="Beta-mannosidase_GH2"/>
</dbReference>
<protein>
    <recommendedName>
        <fullName evidence="11">Beta-mannosidase B</fullName>
        <ecNumber evidence="5">3.2.1.25</ecNumber>
    </recommendedName>
    <alternativeName>
        <fullName evidence="12">Mannanase B</fullName>
    </alternativeName>
</protein>
<dbReference type="InterPro" id="IPR054593">
    <property type="entry name" value="Beta-mannosidase-like_N2"/>
</dbReference>
<comment type="subunit">
    <text evidence="4">Homodimer.</text>
</comment>
<accession>A0A2S8R7T9</accession>
<dbReference type="RefSeq" id="WP_105367599.1">
    <property type="nucleotide sequence ID" value="NZ_NEMB01000003.1"/>
</dbReference>
<evidence type="ECO:0000256" key="9">
    <source>
        <dbReference type="ARBA" id="ARBA00023295"/>
    </source>
</evidence>
<evidence type="ECO:0000256" key="7">
    <source>
        <dbReference type="ARBA" id="ARBA00022801"/>
    </source>
</evidence>
<evidence type="ECO:0000259" key="14">
    <source>
        <dbReference type="Pfam" id="PF17753"/>
    </source>
</evidence>
<evidence type="ECO:0000256" key="2">
    <source>
        <dbReference type="ARBA" id="ARBA00004613"/>
    </source>
</evidence>
<dbReference type="AlphaFoldDB" id="A0A2S8R7T9"/>
<evidence type="ECO:0000256" key="12">
    <source>
        <dbReference type="ARBA" id="ARBA00041614"/>
    </source>
</evidence>
<comment type="pathway">
    <text evidence="3">Glycan metabolism; N-glycan degradation.</text>
</comment>
<evidence type="ECO:0000256" key="5">
    <source>
        <dbReference type="ARBA" id="ARBA00012754"/>
    </source>
</evidence>
<dbReference type="PANTHER" id="PTHR43730:SF1">
    <property type="entry name" value="BETA-MANNOSIDASE"/>
    <property type="match status" value="1"/>
</dbReference>
<evidence type="ECO:0000256" key="1">
    <source>
        <dbReference type="ARBA" id="ARBA00000829"/>
    </source>
</evidence>
<dbReference type="InterPro" id="IPR041447">
    <property type="entry name" value="Mannosidase_ig"/>
</dbReference>
<organism evidence="17 18">
    <name type="scientific">Acetivibrio saccincola</name>
    <dbReference type="NCBI Taxonomy" id="1677857"/>
    <lineage>
        <taxon>Bacteria</taxon>
        <taxon>Bacillati</taxon>
        <taxon>Bacillota</taxon>
        <taxon>Clostridia</taxon>
        <taxon>Eubacteriales</taxon>
        <taxon>Oscillospiraceae</taxon>
        <taxon>Acetivibrio</taxon>
    </lineage>
</organism>
<keyword evidence="9" id="KW-0326">Glycosidase</keyword>
<comment type="catalytic activity">
    <reaction evidence="1">
        <text>Hydrolysis of terminal, non-reducing beta-D-mannose residues in beta-D-mannosides.</text>
        <dbReference type="EC" id="3.2.1.25"/>
    </reaction>
</comment>
<comment type="similarity">
    <text evidence="10">Belongs to the glycosyl hydrolase 2 family. Beta-mannosidase B subfamily.</text>
</comment>
<dbReference type="InterPro" id="IPR013783">
    <property type="entry name" value="Ig-like_fold"/>
</dbReference>
<evidence type="ECO:0000256" key="4">
    <source>
        <dbReference type="ARBA" id="ARBA00011738"/>
    </source>
</evidence>
<dbReference type="Pfam" id="PF00703">
    <property type="entry name" value="Glyco_hydro_2"/>
    <property type="match status" value="1"/>
</dbReference>
<evidence type="ECO:0000313" key="18">
    <source>
        <dbReference type="Proteomes" id="UP000239720"/>
    </source>
</evidence>
<comment type="subcellular location">
    <subcellularLocation>
        <location evidence="2">Secreted</location>
    </subcellularLocation>
</comment>
<comment type="caution">
    <text evidence="17">The sequence shown here is derived from an EMBL/GenBank/DDBJ whole genome shotgun (WGS) entry which is preliminary data.</text>
</comment>
<dbReference type="Gene3D" id="3.20.20.80">
    <property type="entry name" value="Glycosidases"/>
    <property type="match status" value="1"/>
</dbReference>
<dbReference type="GO" id="GO:0004567">
    <property type="term" value="F:beta-mannosidase activity"/>
    <property type="evidence" value="ECO:0007669"/>
    <property type="project" value="UniProtKB-EC"/>
</dbReference>
<proteinExistence type="inferred from homology"/>
<dbReference type="Gene3D" id="2.60.40.10">
    <property type="entry name" value="Immunoglobulins"/>
    <property type="match status" value="2"/>
</dbReference>
<dbReference type="InterPro" id="IPR008979">
    <property type="entry name" value="Galactose-bd-like_sf"/>
</dbReference>
<evidence type="ECO:0000256" key="10">
    <source>
        <dbReference type="ARBA" id="ARBA00038429"/>
    </source>
</evidence>
<sequence>MNMILNLNGIWKMKCTDENNWYKANVPGTVFNDLLNNGVIDDPFYRDNEIKALEIAAKDYEYKREFYIDKELLNHKRLVLCCKGLDTLAEIRINDKPVGRTKNMHRTYEFDIKEYVHEGENTIHIIFESSLEYVRKKNEENPLWGAEDAVKGFPHIRKGHCTFGWDWGPQIPDLGIWRDIFIRGYSFGKLDDVYITQKHEEGKVGLLIKADIENFCGELLDLEVTVTSPDGEVIASKTKTKDDKNHIYLDIENPKLWWPNGYGEQPLYTVEVKLKNKDVELDSKKFRIGLRTIKINRQRDEWGESFEFVVNGKDIFAMGANYIPEDSILARCSRERTEYLIKSCVEANFNMIRVWGGGIYPEDYFFDLCDEYGLIVWQDFMFACAIYEVTDEFIENVEEEAIDNIKRIRHHACLGLWCGNNEIESGWFYWDFERKARHKTGYIKLFEIVLPELVKKYDPNNFYWPSSPSSGGGFENPDDENTGDVHYWDVWHGLKPFTYYRNFKFRFVSEFGFQSFPSEKTIESFTLPEDRNIFSYVMERHQKNGAANGKILYYLSETFKYPKDFSSLIYVSQLLQAEAIKYGVEHWRRNRGRCMGAIYWQLNDCWPVASWSSIDYYGRWKALHYFARKFFAPVLLSVNDEGTQVEFHVTNETMENVKGSVVWKLRNVKEEILKEGKVSFEIAPLMAKKLKTLDFKDVLSSYNDKMETYLEYRLYTEKGIESEGTLLFVKPKHFLLKDPEIKAEITEKEDRYLISLTSKALAKYVELNIEGEDIIFMDNYFDLVPGNEKVIEVEKDIFTSVKDIESLKDNLKIRSLFDTVEQM</sequence>
<evidence type="ECO:0000256" key="8">
    <source>
        <dbReference type="ARBA" id="ARBA00023180"/>
    </source>
</evidence>
<evidence type="ECO:0000259" key="13">
    <source>
        <dbReference type="Pfam" id="PF00703"/>
    </source>
</evidence>
<keyword evidence="8" id="KW-0325">Glycoprotein</keyword>
<evidence type="ECO:0000256" key="11">
    <source>
        <dbReference type="ARBA" id="ARBA00041069"/>
    </source>
</evidence>
<dbReference type="GO" id="GO:0006516">
    <property type="term" value="P:glycoprotein catabolic process"/>
    <property type="evidence" value="ECO:0007669"/>
    <property type="project" value="TreeGrafter"/>
</dbReference>
<dbReference type="InterPro" id="IPR041625">
    <property type="entry name" value="Beta-mannosidase_Ig"/>
</dbReference>
<dbReference type="Pfam" id="PF17786">
    <property type="entry name" value="Mannosidase_ig"/>
    <property type="match status" value="1"/>
</dbReference>
<keyword evidence="6" id="KW-0964">Secreted</keyword>
<dbReference type="OrthoDB" id="9801077at2"/>
<evidence type="ECO:0000256" key="3">
    <source>
        <dbReference type="ARBA" id="ARBA00004740"/>
    </source>
</evidence>
<reference evidence="17 18" key="1">
    <citation type="journal article" date="2018" name="Syst. Appl. Microbiol.">
        <title>Characterization and high-quality draft genome sequence of Herbivorax saccincola A7, an anaerobic, alkaliphilic, thermophilic, cellulolytic, and xylanolytic bacterium.</title>
        <authorList>
            <person name="Aikawa S."/>
            <person name="Baramee S."/>
            <person name="Sermsathanaswadi J."/>
            <person name="Thianheng P."/>
            <person name="Tachaapaikoon C."/>
            <person name="Shikata A."/>
            <person name="Waeonukul R."/>
            <person name="Pason P."/>
            <person name="Ratanakhanokchai K."/>
            <person name="Kosugi A."/>
        </authorList>
    </citation>
    <scope>NUCLEOTIDE SEQUENCE [LARGE SCALE GENOMIC DNA]</scope>
    <source>
        <strain evidence="17 18">A7</strain>
    </source>
</reference>
<dbReference type="SUPFAM" id="SSF51445">
    <property type="entry name" value="(Trans)glycosidases"/>
    <property type="match status" value="1"/>
</dbReference>
<dbReference type="EMBL" id="NEMB01000003">
    <property type="protein sequence ID" value="PQQ65869.1"/>
    <property type="molecule type" value="Genomic_DNA"/>
</dbReference>